<reference evidence="1" key="1">
    <citation type="submission" date="2019-08" db="EMBL/GenBank/DDBJ databases">
        <authorList>
            <person name="Kucharzyk K."/>
            <person name="Murdoch R.W."/>
            <person name="Higgins S."/>
            <person name="Loffler F."/>
        </authorList>
    </citation>
    <scope>NUCLEOTIDE SEQUENCE</scope>
</reference>
<sequence>MAKFIINCVMLGKRVTGYRVYVSETKEFIGLTEKQIKDMITGGDRVYGFVVDAEGGLQLDKGGFHTSNIMVETGINSLRPLELSGAAANVFYVVVGVYKSKGGSTYKVVNSRYGRSTITESKLNALLEIGCVSGGAYLDGKGKVAFSEGVEVIEEAQS</sequence>
<dbReference type="AlphaFoldDB" id="A0A645ECY6"/>
<organism evidence="1">
    <name type="scientific">bioreactor metagenome</name>
    <dbReference type="NCBI Taxonomy" id="1076179"/>
    <lineage>
        <taxon>unclassified sequences</taxon>
        <taxon>metagenomes</taxon>
        <taxon>ecological metagenomes</taxon>
    </lineage>
</organism>
<name>A0A645ECY6_9ZZZZ</name>
<proteinExistence type="predicted"/>
<dbReference type="EMBL" id="VSSQ01045648">
    <property type="protein sequence ID" value="MPM99566.1"/>
    <property type="molecule type" value="Genomic_DNA"/>
</dbReference>
<comment type="caution">
    <text evidence="1">The sequence shown here is derived from an EMBL/GenBank/DDBJ whole genome shotgun (WGS) entry which is preliminary data.</text>
</comment>
<accession>A0A645ECY6</accession>
<evidence type="ECO:0000313" key="1">
    <source>
        <dbReference type="EMBL" id="MPM99566.1"/>
    </source>
</evidence>
<protein>
    <submittedName>
        <fullName evidence="1">Uncharacterized protein</fullName>
    </submittedName>
</protein>
<gene>
    <name evidence="1" type="ORF">SDC9_146758</name>
</gene>